<keyword evidence="1" id="KW-0812">Transmembrane</keyword>
<name>A0ABU0GXZ2_9BACL</name>
<comment type="caution">
    <text evidence="2">The sequence shown here is derived from an EMBL/GenBank/DDBJ whole genome shotgun (WGS) entry which is preliminary data.</text>
</comment>
<keyword evidence="1" id="KW-0472">Membrane</keyword>
<evidence type="ECO:0000313" key="2">
    <source>
        <dbReference type="EMBL" id="MDQ0430212.1"/>
    </source>
</evidence>
<feature type="transmembrane region" description="Helical" evidence="1">
    <location>
        <begin position="58"/>
        <end position="85"/>
    </location>
</feature>
<evidence type="ECO:0000313" key="3">
    <source>
        <dbReference type="Proteomes" id="UP001241988"/>
    </source>
</evidence>
<sequence length="433" mass="49237">MKPIAYLLKEKVWITPTIYCAAAILLSLASFYIELFVISRFDVHIPSIFLTGVEDAQTILGILTAAMLTMTTFTFSTILVVLTMYSSQFSPRAPENFIRSRTTRHVLGIFLAGFIYNMLSLLYLQEDVFDHEVLTTSIGILIVFFCIGAFAYYVHFVASNVQVSTLINKLIEDGEDVISYYEKLHEKDYVSLDSWKPQGEQQTIRADKAGYIQFFDLIGLVKFAEKQEIEIDLAVKIGDYLYEGKPMIHVYHKNGKQLDFKKYYAIGDDRTAEQDLGYAIQKVIEVAIRAISPGRLDPNTCNNILIRIGPLLGRMGHLKTDGLVLTDANENNRVLYRFSAYEDILYRTFHQISYHGKNDISVIASMTDSLLIAASLAPEERYEAIWKIQLYLLEGINEQELKSIDRNFLQQKLNDLAGLTGHPEIRIGSQSKK</sequence>
<reference evidence="2 3" key="1">
    <citation type="submission" date="2023-07" db="EMBL/GenBank/DDBJ databases">
        <title>Genomic Encyclopedia of Type Strains, Phase IV (KMG-IV): sequencing the most valuable type-strain genomes for metagenomic binning, comparative biology and taxonomic classification.</title>
        <authorList>
            <person name="Goeker M."/>
        </authorList>
    </citation>
    <scope>NUCLEOTIDE SEQUENCE [LARGE SCALE GENOMIC DNA]</scope>
    <source>
        <strain evidence="2 3">DSM 16419</strain>
    </source>
</reference>
<keyword evidence="1" id="KW-1133">Transmembrane helix</keyword>
<feature type="transmembrane region" description="Helical" evidence="1">
    <location>
        <begin position="12"/>
        <end position="38"/>
    </location>
</feature>
<dbReference type="InterPro" id="IPR018723">
    <property type="entry name" value="DUF2254_membrane"/>
</dbReference>
<proteinExistence type="predicted"/>
<evidence type="ECO:0000256" key="1">
    <source>
        <dbReference type="SAM" id="Phobius"/>
    </source>
</evidence>
<gene>
    <name evidence="2" type="ORF">QOZ98_003050</name>
</gene>
<organism evidence="2 3">
    <name type="scientific">Planomicrobium stackebrandtii</name>
    <dbReference type="NCBI Taxonomy" id="253160"/>
    <lineage>
        <taxon>Bacteria</taxon>
        <taxon>Bacillati</taxon>
        <taxon>Bacillota</taxon>
        <taxon>Bacilli</taxon>
        <taxon>Bacillales</taxon>
        <taxon>Caryophanaceae</taxon>
        <taxon>Planomicrobium</taxon>
    </lineage>
</organism>
<feature type="transmembrane region" description="Helical" evidence="1">
    <location>
        <begin position="136"/>
        <end position="154"/>
    </location>
</feature>
<dbReference type="Pfam" id="PF10011">
    <property type="entry name" value="DUF2254"/>
    <property type="match status" value="1"/>
</dbReference>
<keyword evidence="3" id="KW-1185">Reference proteome</keyword>
<feature type="transmembrane region" description="Helical" evidence="1">
    <location>
        <begin position="106"/>
        <end position="124"/>
    </location>
</feature>
<dbReference type="Proteomes" id="UP001241988">
    <property type="component" value="Unassembled WGS sequence"/>
</dbReference>
<accession>A0ABU0GXZ2</accession>
<dbReference type="EMBL" id="JAUSWB010000008">
    <property type="protein sequence ID" value="MDQ0430212.1"/>
    <property type="molecule type" value="Genomic_DNA"/>
</dbReference>
<protein>
    <submittedName>
        <fullName evidence="2">Membrane protein</fullName>
    </submittedName>
</protein>